<keyword evidence="3" id="KW-1185">Reference proteome</keyword>
<evidence type="ECO:0000256" key="1">
    <source>
        <dbReference type="SAM" id="MobiDB-lite"/>
    </source>
</evidence>
<name>A0A183NQV7_9TREM</name>
<gene>
    <name evidence="2" type="ORF">SMTD_LOCUS4492</name>
</gene>
<accession>A0A183NQV7</accession>
<organism evidence="2 3">
    <name type="scientific">Schistosoma mattheei</name>
    <dbReference type="NCBI Taxonomy" id="31246"/>
    <lineage>
        <taxon>Eukaryota</taxon>
        <taxon>Metazoa</taxon>
        <taxon>Spiralia</taxon>
        <taxon>Lophotrochozoa</taxon>
        <taxon>Platyhelminthes</taxon>
        <taxon>Trematoda</taxon>
        <taxon>Digenea</taxon>
        <taxon>Strigeidida</taxon>
        <taxon>Schistosomatoidea</taxon>
        <taxon>Schistosomatidae</taxon>
        <taxon>Schistosoma</taxon>
    </lineage>
</organism>
<reference evidence="2 3" key="1">
    <citation type="submission" date="2018-11" db="EMBL/GenBank/DDBJ databases">
        <authorList>
            <consortium name="Pathogen Informatics"/>
        </authorList>
    </citation>
    <scope>NUCLEOTIDE SEQUENCE [LARGE SCALE GENOMIC DNA]</scope>
    <source>
        <strain>Denwood</strain>
        <strain evidence="3">Zambia</strain>
    </source>
</reference>
<feature type="region of interest" description="Disordered" evidence="1">
    <location>
        <begin position="1"/>
        <end position="38"/>
    </location>
</feature>
<dbReference type="Proteomes" id="UP000269396">
    <property type="component" value="Unassembled WGS sequence"/>
</dbReference>
<dbReference type="EMBL" id="UZAL01013143">
    <property type="protein sequence ID" value="VDP07669.1"/>
    <property type="molecule type" value="Genomic_DNA"/>
</dbReference>
<sequence length="57" mass="5869">MLINNFSLTTNTTTTTTTTTTSSSSSSSSSNGSLPPSLSLKVCISCKCIGTYLSIVK</sequence>
<proteinExistence type="predicted"/>
<dbReference type="AlphaFoldDB" id="A0A183NQV7"/>
<evidence type="ECO:0000313" key="2">
    <source>
        <dbReference type="EMBL" id="VDP07669.1"/>
    </source>
</evidence>
<evidence type="ECO:0000313" key="3">
    <source>
        <dbReference type="Proteomes" id="UP000269396"/>
    </source>
</evidence>
<feature type="compositionally biased region" description="Low complexity" evidence="1">
    <location>
        <begin position="7"/>
        <end position="38"/>
    </location>
</feature>
<protein>
    <submittedName>
        <fullName evidence="2">Uncharacterized protein</fullName>
    </submittedName>
</protein>